<dbReference type="EnsemblPlants" id="EMT14627">
    <property type="protein sequence ID" value="EMT14627"/>
    <property type="gene ID" value="F775_52103"/>
</dbReference>
<accession>N1QZD3</accession>
<feature type="domain" description="Disease resistance protein winged helix" evidence="10">
    <location>
        <begin position="604"/>
        <end position="675"/>
    </location>
</feature>
<reference evidence="12" key="1">
    <citation type="submission" date="2015-06" db="UniProtKB">
        <authorList>
            <consortium name="EnsemblPlants"/>
        </authorList>
    </citation>
    <scope>IDENTIFICATION</scope>
</reference>
<evidence type="ECO:0000259" key="8">
    <source>
        <dbReference type="Pfam" id="PF00931"/>
    </source>
</evidence>
<feature type="domain" description="Disease resistance R13L4/SHOC-2-like LRR" evidence="11">
    <location>
        <begin position="742"/>
        <end position="946"/>
    </location>
</feature>
<dbReference type="SUPFAM" id="SSF52540">
    <property type="entry name" value="P-loop containing nucleoside triphosphate hydrolases"/>
    <property type="match status" value="1"/>
</dbReference>
<dbReference type="InterPro" id="IPR042197">
    <property type="entry name" value="Apaf_helical"/>
</dbReference>
<keyword evidence="4" id="KW-0547">Nucleotide-binding</keyword>
<organism evidence="12">
    <name type="scientific">Aegilops tauschii</name>
    <name type="common">Tausch's goatgrass</name>
    <name type="synonym">Aegilops squarrosa</name>
    <dbReference type="NCBI Taxonomy" id="37682"/>
    <lineage>
        <taxon>Eukaryota</taxon>
        <taxon>Viridiplantae</taxon>
        <taxon>Streptophyta</taxon>
        <taxon>Embryophyta</taxon>
        <taxon>Tracheophyta</taxon>
        <taxon>Spermatophyta</taxon>
        <taxon>Magnoliopsida</taxon>
        <taxon>Liliopsida</taxon>
        <taxon>Poales</taxon>
        <taxon>Poaceae</taxon>
        <taxon>BOP clade</taxon>
        <taxon>Pooideae</taxon>
        <taxon>Triticodae</taxon>
        <taxon>Triticeae</taxon>
        <taxon>Triticinae</taxon>
        <taxon>Aegilops</taxon>
    </lineage>
</organism>
<dbReference type="Pfam" id="PF23559">
    <property type="entry name" value="WHD_DRP"/>
    <property type="match status" value="1"/>
</dbReference>
<evidence type="ECO:0000256" key="1">
    <source>
        <dbReference type="ARBA" id="ARBA00008894"/>
    </source>
</evidence>
<keyword evidence="5" id="KW-0611">Plant defense</keyword>
<evidence type="ECO:0000256" key="2">
    <source>
        <dbReference type="ARBA" id="ARBA00022614"/>
    </source>
</evidence>
<evidence type="ECO:0000256" key="3">
    <source>
        <dbReference type="ARBA" id="ARBA00022737"/>
    </source>
</evidence>
<evidence type="ECO:0000256" key="6">
    <source>
        <dbReference type="ARBA" id="ARBA00022840"/>
    </source>
</evidence>
<dbReference type="GO" id="GO:0002758">
    <property type="term" value="P:innate immune response-activating signaling pathway"/>
    <property type="evidence" value="ECO:0007669"/>
    <property type="project" value="UniProtKB-ARBA"/>
</dbReference>
<dbReference type="Gene3D" id="3.40.50.300">
    <property type="entry name" value="P-loop containing nucleotide triphosphate hydrolases"/>
    <property type="match status" value="1"/>
</dbReference>
<keyword evidence="6" id="KW-0067">ATP-binding</keyword>
<dbReference type="Gene3D" id="1.10.10.10">
    <property type="entry name" value="Winged helix-like DNA-binding domain superfamily/Winged helix DNA-binding domain"/>
    <property type="match status" value="1"/>
</dbReference>
<dbReference type="Pfam" id="PF18052">
    <property type="entry name" value="Rx_N"/>
    <property type="match status" value="1"/>
</dbReference>
<evidence type="ECO:0008006" key="13">
    <source>
        <dbReference type="Google" id="ProtNLM"/>
    </source>
</evidence>
<dbReference type="InterPro" id="IPR058922">
    <property type="entry name" value="WHD_DRP"/>
</dbReference>
<dbReference type="AlphaFoldDB" id="N1QZD3"/>
<dbReference type="InterPro" id="IPR027417">
    <property type="entry name" value="P-loop_NTPase"/>
</dbReference>
<evidence type="ECO:0000259" key="11">
    <source>
        <dbReference type="Pfam" id="PF23598"/>
    </source>
</evidence>
<dbReference type="InterPro" id="IPR041118">
    <property type="entry name" value="Rx_N"/>
</dbReference>
<keyword evidence="3" id="KW-0677">Repeat</keyword>
<dbReference type="FunFam" id="3.40.50.300:FF:001091">
    <property type="entry name" value="Probable disease resistance protein At1g61300"/>
    <property type="match status" value="1"/>
</dbReference>
<evidence type="ECO:0000313" key="12">
    <source>
        <dbReference type="EnsemblPlants" id="EMT14627"/>
    </source>
</evidence>
<dbReference type="Pfam" id="PF00931">
    <property type="entry name" value="NB-ARC"/>
    <property type="match status" value="1"/>
</dbReference>
<dbReference type="GO" id="GO:0009626">
    <property type="term" value="P:plant-type hypersensitive response"/>
    <property type="evidence" value="ECO:0007669"/>
    <property type="project" value="UniProtKB-ARBA"/>
</dbReference>
<proteinExistence type="inferred from homology"/>
<feature type="domain" description="NB-ARC" evidence="8">
    <location>
        <begin position="349"/>
        <end position="519"/>
    </location>
</feature>
<evidence type="ECO:0000259" key="10">
    <source>
        <dbReference type="Pfam" id="PF23559"/>
    </source>
</evidence>
<dbReference type="InterPro" id="IPR055414">
    <property type="entry name" value="LRR_R13L4/SHOC2-like"/>
</dbReference>
<comment type="similarity">
    <text evidence="1">Belongs to the disease resistance NB-LRR family.</text>
</comment>
<dbReference type="GO" id="GO:0005524">
    <property type="term" value="F:ATP binding"/>
    <property type="evidence" value="ECO:0007669"/>
    <property type="project" value="UniProtKB-KW"/>
</dbReference>
<dbReference type="FunFam" id="1.10.10.10:FF:000322">
    <property type="entry name" value="Probable disease resistance protein At1g63360"/>
    <property type="match status" value="1"/>
</dbReference>
<dbReference type="Gene3D" id="1.10.8.430">
    <property type="entry name" value="Helical domain of apoptotic protease-activating factors"/>
    <property type="match status" value="1"/>
</dbReference>
<dbReference type="SUPFAM" id="SSF52058">
    <property type="entry name" value="L domain-like"/>
    <property type="match status" value="1"/>
</dbReference>
<dbReference type="GO" id="GO:0043531">
    <property type="term" value="F:ADP binding"/>
    <property type="evidence" value="ECO:0007669"/>
    <property type="project" value="InterPro"/>
</dbReference>
<name>N1QZD3_AEGTA</name>
<protein>
    <recommendedName>
        <fullName evidence="13">Disease resistance protein RGA3</fullName>
    </recommendedName>
</protein>
<feature type="domain" description="Disease resistance N-terminal" evidence="9">
    <location>
        <begin position="200"/>
        <end position="275"/>
    </location>
</feature>
<evidence type="ECO:0000256" key="5">
    <source>
        <dbReference type="ARBA" id="ARBA00022821"/>
    </source>
</evidence>
<dbReference type="PRINTS" id="PR00364">
    <property type="entry name" value="DISEASERSIST"/>
</dbReference>
<evidence type="ECO:0000256" key="4">
    <source>
        <dbReference type="ARBA" id="ARBA00022741"/>
    </source>
</evidence>
<dbReference type="Gene3D" id="1.20.5.4130">
    <property type="match status" value="1"/>
</dbReference>
<evidence type="ECO:0000259" key="9">
    <source>
        <dbReference type="Pfam" id="PF18052"/>
    </source>
</evidence>
<keyword evidence="2" id="KW-0433">Leucine-rich repeat</keyword>
<evidence type="ECO:0000256" key="7">
    <source>
        <dbReference type="ARBA" id="ARBA00023054"/>
    </source>
</evidence>
<dbReference type="InterPro" id="IPR036388">
    <property type="entry name" value="WH-like_DNA-bd_sf"/>
</dbReference>
<keyword evidence="7" id="KW-0175">Coiled coil</keyword>
<dbReference type="InterPro" id="IPR002182">
    <property type="entry name" value="NB-ARC"/>
</dbReference>
<dbReference type="PANTHER" id="PTHR36766:SF57">
    <property type="entry name" value="DISEASE RESISTANCE PROTEIN RGA1"/>
    <property type="match status" value="1"/>
</dbReference>
<dbReference type="PANTHER" id="PTHR36766">
    <property type="entry name" value="PLANT BROAD-SPECTRUM MILDEW RESISTANCE PROTEIN RPW8"/>
    <property type="match status" value="1"/>
</dbReference>
<sequence length="1018" mass="113868">MALSSTKFVAINQLSRRIQQESSRSPLCISDSCSSITSDGREHRQDLDEVGDPGDVVVLECAHGVLGAWRKGAPQQGAGRAASSAFPSVRQRQRRPRRVAEGRPSAGGGTGGVLCSAAGARRERCRWRAATLEQWARTSPDPTWGAAVEAELHGGVVGGIGGAGRHEKESIHVNKMFSVASVVSSLATSVLGKAASFGTDWAVNEIKSAWNAQEELHKLENSLKFICGVLRDAEDRESASHVLHEWLDCLKDAVYDIDDLLDDASTEALILQVHKGLSRIQSMSLLITGPFKLSHKIEQVRKKLDEIAKDRGQFGLNEQPIIDSRMFRSSNRETHSFITESDIIGRAEAKKKIIEKILTAKDSKPLSVLPIVGLGGIGKTALAKWIYNDVQVTQNFEMKLWVCVSDVFNLKKILDDIIQSGTGESNMKLNLEMLQRKLCELLKERRYFLVLDDLWNDKLADWEELRRLLSSGGRGSVIIVTTRSSNVASMVKTMEPYDVEKLPDDKCMQIFTQYAFRGEEEDMMDQQLVSIGESIVKKCCGVPLAARTLGSLLSRCRDIEEWRHVLEDNLWNMEQNTDDILPALKLSYDALPPHLRPCFSCLTVFPKGHTIYQDILIMFWMALGLIRPSNKRTQLQTGEKYFKELLGRSLFQDQCVLSDNRVFYCKMHDLIHDLATLVSQKEHAIVSSEKVTVSESVRHLVWDRENFSIGLNFPEELKKANKTRTFTIRSSFGTVSKSFIDDLFSSFTLLRAVTFFGVDFEVLPSSIGDLKHLRYLLIQFNGKLRLLPKSLGKLVNLEMLHLYGCNQLEEFPNEARNLVSLVYFNLTSKQKYLRLCGWSSLAILKMSYCYELISLEEGFDSLRALRELLIFDCPKPTALPSSIWQLSTLVALSISGCEELDLMVPAGEASGGLYSLQNLQLGRLPKVTHLPESFKSASSSLQYIEIVGCGNLERLPSYIQDFRFLKRAVINGCPELSIRCAVESGEDYPFVSHIPEVYTDGTPLSKASSPGEERSSLD</sequence>
<dbReference type="GO" id="GO:0042742">
    <property type="term" value="P:defense response to bacterium"/>
    <property type="evidence" value="ECO:0007669"/>
    <property type="project" value="UniProtKB-ARBA"/>
</dbReference>
<dbReference type="Gene3D" id="3.80.10.10">
    <property type="entry name" value="Ribonuclease Inhibitor"/>
    <property type="match status" value="2"/>
</dbReference>
<dbReference type="InterPro" id="IPR032675">
    <property type="entry name" value="LRR_dom_sf"/>
</dbReference>
<dbReference type="Pfam" id="PF23598">
    <property type="entry name" value="LRR_14"/>
    <property type="match status" value="1"/>
</dbReference>